<dbReference type="PROSITE" id="PS51714">
    <property type="entry name" value="G_BMS1"/>
    <property type="match status" value="1"/>
</dbReference>
<comment type="caution">
    <text evidence="7">The sequence shown here is derived from an EMBL/GenBank/DDBJ whole genome shotgun (WGS) entry which is preliminary data.</text>
</comment>
<comment type="subcellular location">
    <subcellularLocation>
        <location evidence="1">Nucleus</location>
        <location evidence="1">Nucleolus</location>
    </subcellularLocation>
</comment>
<feature type="compositionally biased region" description="Acidic residues" evidence="5">
    <location>
        <begin position="480"/>
        <end position="489"/>
    </location>
</feature>
<dbReference type="Pfam" id="PF08142">
    <property type="entry name" value="AARP2CN"/>
    <property type="match status" value="1"/>
</dbReference>
<dbReference type="InterPro" id="IPR012948">
    <property type="entry name" value="AARP2CN"/>
</dbReference>
<dbReference type="InterPro" id="IPR030387">
    <property type="entry name" value="G_Bms1/Tsr1_dom"/>
</dbReference>
<sequence length="868" mass="98504">MWWWKRCKILLRKRNYSAFAKNFILHLEMFVAISHYPPSRHRVVDCKDNKLASLPFRFKAGGSMGPLLETHHHRNTTKIPQKPFKARHATKSLIKELAKGKIEGTEKKGSRKTTYQQIMSKFDRKNQAKQIRQIKHQQNQKNASVFAGHNGAPRVIAVVPLCEDMDAVAAIQKLNQAVDAESVWPLEGHMKVRVDRFKQNLVYVPVERDLFMALDACRCADFVIFLLSPTKEPGVEGEQMLKTIEGQGVSNVLTMVQNLNIVDSLKIRSQTSTSLRSYITHFFPTQEKVLSLDSESECANAIRSFCTTTPKGVKWREDRSWMLAESVQWPSNPEPAATQGEVIITGVVRGRGLKANRLVQVGDWGHFQIEKITDATIPIPKKRKADEMAVDEPKEEQILEAPDAEQEDLAELAPYEAAMEDADALSVSEAPTERRGVLLDNHHYFSDDETHLPEQPRRLPKGTSSYQAAWFLGDMSESGSDFEDEVDNEGDLKMDSPALPQDGLEGLDQREATEAAPSEYPQSEMFLDPAPDEEAVQLAEYRASRKNEAEEDLEFPDEIELQPNVLARERLARYRGLKSLKTSHWETSEDKAHEPEDWSRLLQVSNYKMTKKQVYNEALVGGVLPGQRFNVHLRDVPLSIQKIYNPRMPIALYSLLRHEQKRTVVNFRITLSADYPNPLKSKDELILGCGARRFIINPLFSQLGTTPNDVHKFQRYLHPGQTAVASFIAPITWGAVPALFFKPSPTKPSAPLNLIATGTSLPPSTSRVIVKRVILTGHPYKIHKKLVTVRYMFFNKDDVIWFKALQLWTKRGRSGFIKESLGTHGYFKATFDAKINPQDAIGVSLYKRVWPREARAWKEEDVVASVHE</sequence>
<feature type="domain" description="Bms1-type G" evidence="6">
    <location>
        <begin position="152"/>
        <end position="311"/>
    </location>
</feature>
<dbReference type="InterPro" id="IPR039761">
    <property type="entry name" value="Bms1/Tsr1"/>
</dbReference>
<protein>
    <recommendedName>
        <fullName evidence="6">Bms1-type G domain-containing protein</fullName>
    </recommendedName>
</protein>
<proteinExistence type="inferred from homology"/>
<comment type="similarity">
    <text evidence="4">Belongs to the TRAFAC class translation factor GTPase superfamily. Bms1-like GTPase family. TSR1 subfamily.</text>
</comment>
<dbReference type="Pfam" id="PF04950">
    <property type="entry name" value="RIBIOP_C"/>
    <property type="match status" value="1"/>
</dbReference>
<gene>
    <name evidence="7" type="ORF">ABVK25_002642</name>
</gene>
<dbReference type="PANTHER" id="PTHR12858">
    <property type="entry name" value="RIBOSOME BIOGENESIS PROTEIN"/>
    <property type="match status" value="1"/>
</dbReference>
<evidence type="ECO:0000259" key="6">
    <source>
        <dbReference type="PROSITE" id="PS51714"/>
    </source>
</evidence>
<accession>A0ABR4BLQ5</accession>
<feature type="region of interest" description="Disordered" evidence="5">
    <location>
        <begin position="476"/>
        <end position="504"/>
    </location>
</feature>
<dbReference type="PANTHER" id="PTHR12858:SF1">
    <property type="entry name" value="PRE-RRNA-PROCESSING PROTEIN TSR1 HOMOLOG"/>
    <property type="match status" value="1"/>
</dbReference>
<evidence type="ECO:0000256" key="3">
    <source>
        <dbReference type="ARBA" id="ARBA00023242"/>
    </source>
</evidence>
<organism evidence="7 8">
    <name type="scientific">Lepraria finkii</name>
    <dbReference type="NCBI Taxonomy" id="1340010"/>
    <lineage>
        <taxon>Eukaryota</taxon>
        <taxon>Fungi</taxon>
        <taxon>Dikarya</taxon>
        <taxon>Ascomycota</taxon>
        <taxon>Pezizomycotina</taxon>
        <taxon>Lecanoromycetes</taxon>
        <taxon>OSLEUM clade</taxon>
        <taxon>Lecanoromycetidae</taxon>
        <taxon>Lecanorales</taxon>
        <taxon>Lecanorineae</taxon>
        <taxon>Stereocaulaceae</taxon>
        <taxon>Lepraria</taxon>
    </lineage>
</organism>
<dbReference type="InterPro" id="IPR007034">
    <property type="entry name" value="BMS1_TSR1_C"/>
</dbReference>
<keyword evidence="3" id="KW-0539">Nucleus</keyword>
<reference evidence="7 8" key="1">
    <citation type="submission" date="2024-09" db="EMBL/GenBank/DDBJ databases">
        <title>Rethinking Asexuality: The Enigmatic Case of Functional Sexual Genes in Lepraria (Stereocaulaceae).</title>
        <authorList>
            <person name="Doellman M."/>
            <person name="Sun Y."/>
            <person name="Barcenas-Pena A."/>
            <person name="Lumbsch H.T."/>
            <person name="Grewe F."/>
        </authorList>
    </citation>
    <scope>NUCLEOTIDE SEQUENCE [LARGE SCALE GENOMIC DNA]</scope>
    <source>
        <strain evidence="7 8">Grewe 0041</strain>
    </source>
</reference>
<dbReference type="EMBL" id="JBHFEH010000006">
    <property type="protein sequence ID" value="KAL2056903.1"/>
    <property type="molecule type" value="Genomic_DNA"/>
</dbReference>
<evidence type="ECO:0000313" key="7">
    <source>
        <dbReference type="EMBL" id="KAL2056903.1"/>
    </source>
</evidence>
<evidence type="ECO:0000256" key="4">
    <source>
        <dbReference type="ARBA" id="ARBA00038288"/>
    </source>
</evidence>
<evidence type="ECO:0000256" key="5">
    <source>
        <dbReference type="SAM" id="MobiDB-lite"/>
    </source>
</evidence>
<keyword evidence="2" id="KW-0690">Ribosome biogenesis</keyword>
<dbReference type="Proteomes" id="UP001590951">
    <property type="component" value="Unassembled WGS sequence"/>
</dbReference>
<evidence type="ECO:0000256" key="2">
    <source>
        <dbReference type="ARBA" id="ARBA00022517"/>
    </source>
</evidence>
<name>A0ABR4BLQ5_9LECA</name>
<dbReference type="SMART" id="SM00785">
    <property type="entry name" value="AARP2CN"/>
    <property type="match status" value="1"/>
</dbReference>
<evidence type="ECO:0000313" key="8">
    <source>
        <dbReference type="Proteomes" id="UP001590951"/>
    </source>
</evidence>
<evidence type="ECO:0000256" key="1">
    <source>
        <dbReference type="ARBA" id="ARBA00004604"/>
    </source>
</evidence>
<dbReference type="Pfam" id="PF22298">
    <property type="entry name" value="Tsr1_G-like"/>
    <property type="match status" value="1"/>
</dbReference>
<keyword evidence="8" id="KW-1185">Reference proteome</keyword>
<dbReference type="SMART" id="SM01362">
    <property type="entry name" value="DUF663"/>
    <property type="match status" value="1"/>
</dbReference>